<name>A0A4U5MVL3_STECR</name>
<reference evidence="2 3" key="2">
    <citation type="journal article" date="2019" name="G3 (Bethesda)">
        <title>Hybrid Assembly of the Genome of the Entomopathogenic Nematode Steinernema carpocapsae Identifies the X-Chromosome.</title>
        <authorList>
            <person name="Serra L."/>
            <person name="Macchietto M."/>
            <person name="Macias-Munoz A."/>
            <person name="McGill C.J."/>
            <person name="Rodriguez I.M."/>
            <person name="Rodriguez B."/>
            <person name="Murad R."/>
            <person name="Mortazavi A."/>
        </authorList>
    </citation>
    <scope>NUCLEOTIDE SEQUENCE [LARGE SCALE GENOMIC DNA]</scope>
    <source>
        <strain evidence="2 3">ALL</strain>
    </source>
</reference>
<sequence>MNFTTLRRSPDQKSELIFMIAHTSSSSKPQMDDPGPAPPPYFETVGSLPQQVSVTLPPYNDDDFAYVLPPRIVIDPCERRRRPQVPIPPGRVNKRTILCRLLCSLACVLILLIVPFLIYVILVDLHISAGQRRLIDRPRV</sequence>
<proteinExistence type="predicted"/>
<gene>
    <name evidence="2" type="ORF">L596_021064</name>
</gene>
<evidence type="ECO:0000313" key="2">
    <source>
        <dbReference type="EMBL" id="TKR73794.1"/>
    </source>
</evidence>
<keyword evidence="1" id="KW-1133">Transmembrane helix</keyword>
<evidence type="ECO:0000313" key="3">
    <source>
        <dbReference type="Proteomes" id="UP000298663"/>
    </source>
</evidence>
<dbReference type="AlphaFoldDB" id="A0A4U5MVL3"/>
<keyword evidence="1" id="KW-0812">Transmembrane</keyword>
<protein>
    <submittedName>
        <fullName evidence="2">Uncharacterized protein</fullName>
    </submittedName>
</protein>
<dbReference type="OrthoDB" id="10474400at2759"/>
<keyword evidence="1" id="KW-0472">Membrane</keyword>
<organism evidence="2 3">
    <name type="scientific">Steinernema carpocapsae</name>
    <name type="common">Entomopathogenic nematode</name>
    <dbReference type="NCBI Taxonomy" id="34508"/>
    <lineage>
        <taxon>Eukaryota</taxon>
        <taxon>Metazoa</taxon>
        <taxon>Ecdysozoa</taxon>
        <taxon>Nematoda</taxon>
        <taxon>Chromadorea</taxon>
        <taxon>Rhabditida</taxon>
        <taxon>Tylenchina</taxon>
        <taxon>Panagrolaimomorpha</taxon>
        <taxon>Strongyloidoidea</taxon>
        <taxon>Steinernematidae</taxon>
        <taxon>Steinernema</taxon>
    </lineage>
</organism>
<dbReference type="Proteomes" id="UP000298663">
    <property type="component" value="Unassembled WGS sequence"/>
</dbReference>
<feature type="transmembrane region" description="Helical" evidence="1">
    <location>
        <begin position="101"/>
        <end position="122"/>
    </location>
</feature>
<keyword evidence="3" id="KW-1185">Reference proteome</keyword>
<accession>A0A4U5MVL3</accession>
<comment type="caution">
    <text evidence="2">The sequence shown here is derived from an EMBL/GenBank/DDBJ whole genome shotgun (WGS) entry which is preliminary data.</text>
</comment>
<dbReference type="EMBL" id="AZBU02000006">
    <property type="protein sequence ID" value="TKR73794.1"/>
    <property type="molecule type" value="Genomic_DNA"/>
</dbReference>
<evidence type="ECO:0000256" key="1">
    <source>
        <dbReference type="SAM" id="Phobius"/>
    </source>
</evidence>
<reference evidence="2 3" key="1">
    <citation type="journal article" date="2015" name="Genome Biol.">
        <title>Comparative genomics of Steinernema reveals deeply conserved gene regulatory networks.</title>
        <authorList>
            <person name="Dillman A.R."/>
            <person name="Macchietto M."/>
            <person name="Porter C.F."/>
            <person name="Rogers A."/>
            <person name="Williams B."/>
            <person name="Antoshechkin I."/>
            <person name="Lee M.M."/>
            <person name="Goodwin Z."/>
            <person name="Lu X."/>
            <person name="Lewis E.E."/>
            <person name="Goodrich-Blair H."/>
            <person name="Stock S.P."/>
            <person name="Adams B.J."/>
            <person name="Sternberg P.W."/>
            <person name="Mortazavi A."/>
        </authorList>
    </citation>
    <scope>NUCLEOTIDE SEQUENCE [LARGE SCALE GENOMIC DNA]</scope>
    <source>
        <strain evidence="2 3">ALL</strain>
    </source>
</reference>